<reference evidence="1" key="1">
    <citation type="submission" date="2023-04" db="EMBL/GenBank/DDBJ databases">
        <title>Ambrosiozyma monospora NBRC 10751.</title>
        <authorList>
            <person name="Ichikawa N."/>
            <person name="Sato H."/>
            <person name="Tonouchi N."/>
        </authorList>
    </citation>
    <scope>NUCLEOTIDE SEQUENCE</scope>
    <source>
        <strain evidence="1">NBRC 10751</strain>
    </source>
</reference>
<gene>
    <name evidence="1" type="ORF">Amon02_000165300</name>
</gene>
<keyword evidence="2" id="KW-1185">Reference proteome</keyword>
<protein>
    <submittedName>
        <fullName evidence="1">Unnamed protein product</fullName>
    </submittedName>
</protein>
<organism evidence="1 2">
    <name type="scientific">Ambrosiozyma monospora</name>
    <name type="common">Yeast</name>
    <name type="synonym">Endomycopsis monosporus</name>
    <dbReference type="NCBI Taxonomy" id="43982"/>
    <lineage>
        <taxon>Eukaryota</taxon>
        <taxon>Fungi</taxon>
        <taxon>Dikarya</taxon>
        <taxon>Ascomycota</taxon>
        <taxon>Saccharomycotina</taxon>
        <taxon>Pichiomycetes</taxon>
        <taxon>Pichiales</taxon>
        <taxon>Pichiaceae</taxon>
        <taxon>Ambrosiozyma</taxon>
    </lineage>
</organism>
<comment type="caution">
    <text evidence="1">The sequence shown here is derived from an EMBL/GenBank/DDBJ whole genome shotgun (WGS) entry which is preliminary data.</text>
</comment>
<dbReference type="EMBL" id="BSXS01000844">
    <property type="protein sequence ID" value="GME74128.1"/>
    <property type="molecule type" value="Genomic_DNA"/>
</dbReference>
<evidence type="ECO:0000313" key="1">
    <source>
        <dbReference type="EMBL" id="GME74128.1"/>
    </source>
</evidence>
<name>A0ACB5SV90_AMBMO</name>
<evidence type="ECO:0000313" key="2">
    <source>
        <dbReference type="Proteomes" id="UP001165064"/>
    </source>
</evidence>
<accession>A0ACB5SV90</accession>
<dbReference type="Proteomes" id="UP001165064">
    <property type="component" value="Unassembled WGS sequence"/>
</dbReference>
<proteinExistence type="predicted"/>
<sequence>MSDTKQNPSTDDTECLSIKELWKLLDNWLKTNNPKAYESLNPPITPEELKEFETAVQTKLPEDYKESLLIHNGTTDEYIPMFGGYSYCDHEGAIGIWEWSYEEEDTHEIPEIRQFWWSKKWIPFAYNDQTLTCCLDMDPTPMGTKGQAIAITIGGDLVLLGKSFKEFFAKYVKDVYDGKYDVYSDGGMLMSVDKLYRGYT</sequence>